<protein>
    <submittedName>
        <fullName evidence="2">Uncharacterized protein</fullName>
    </submittedName>
</protein>
<feature type="compositionally biased region" description="Basic and acidic residues" evidence="1">
    <location>
        <begin position="103"/>
        <end position="113"/>
    </location>
</feature>
<dbReference type="EMBL" id="OX459948">
    <property type="protein sequence ID" value="CAI9155067.1"/>
    <property type="molecule type" value="Genomic_DNA"/>
</dbReference>
<gene>
    <name evidence="2" type="ORF">MRATA1EN1_LOCUS4029</name>
</gene>
<proteinExistence type="predicted"/>
<evidence type="ECO:0000256" key="1">
    <source>
        <dbReference type="SAM" id="MobiDB-lite"/>
    </source>
</evidence>
<dbReference type="Proteomes" id="UP001176941">
    <property type="component" value="Chromosome 12"/>
</dbReference>
<keyword evidence="3" id="KW-1185">Reference proteome</keyword>
<evidence type="ECO:0000313" key="2">
    <source>
        <dbReference type="EMBL" id="CAI9155067.1"/>
    </source>
</evidence>
<name>A0ABN8Y3C6_RANTA</name>
<feature type="region of interest" description="Disordered" evidence="1">
    <location>
        <begin position="74"/>
        <end position="113"/>
    </location>
</feature>
<organism evidence="2 3">
    <name type="scientific">Rangifer tarandus platyrhynchus</name>
    <name type="common">Svalbard reindeer</name>
    <dbReference type="NCBI Taxonomy" id="3082113"/>
    <lineage>
        <taxon>Eukaryota</taxon>
        <taxon>Metazoa</taxon>
        <taxon>Chordata</taxon>
        <taxon>Craniata</taxon>
        <taxon>Vertebrata</taxon>
        <taxon>Euteleostomi</taxon>
        <taxon>Mammalia</taxon>
        <taxon>Eutheria</taxon>
        <taxon>Laurasiatheria</taxon>
        <taxon>Artiodactyla</taxon>
        <taxon>Ruminantia</taxon>
        <taxon>Pecora</taxon>
        <taxon>Cervidae</taxon>
        <taxon>Odocoileinae</taxon>
        <taxon>Rangifer</taxon>
    </lineage>
</organism>
<reference evidence="2" key="1">
    <citation type="submission" date="2023-04" db="EMBL/GenBank/DDBJ databases">
        <authorList>
            <consortium name="ELIXIR-Norway"/>
        </authorList>
    </citation>
    <scope>NUCLEOTIDE SEQUENCE [LARGE SCALE GENOMIC DNA]</scope>
</reference>
<accession>A0ABN8Y3C6</accession>
<evidence type="ECO:0000313" key="3">
    <source>
        <dbReference type="Proteomes" id="UP001176941"/>
    </source>
</evidence>
<sequence>MELGVTTKISQWASGQNMSWEAAGYEVMKGNRGTASRDKGRHALDCKFCRTRIAEPHQTPQEPRADAKAVRNCVTSSSRHSFHTTAKEPPVNAANPSYPVQQGKREGQLKGIG</sequence>